<dbReference type="InterPro" id="IPR036086">
    <property type="entry name" value="ParB/Sulfiredoxin_sf"/>
</dbReference>
<dbReference type="AlphaFoldDB" id="A0A9W6HNC7"/>
<dbReference type="InterPro" id="IPR003115">
    <property type="entry name" value="ParB_N"/>
</dbReference>
<dbReference type="Proteomes" id="UP001142291">
    <property type="component" value="Unassembled WGS sequence"/>
</dbReference>
<dbReference type="PANTHER" id="PTHR33375:SF1">
    <property type="entry name" value="CHROMOSOME-PARTITIONING PROTEIN PARB-RELATED"/>
    <property type="match status" value="1"/>
</dbReference>
<feature type="compositionally biased region" description="Polar residues" evidence="1">
    <location>
        <begin position="132"/>
        <end position="142"/>
    </location>
</feature>
<feature type="region of interest" description="Disordered" evidence="1">
    <location>
        <begin position="132"/>
        <end position="157"/>
    </location>
</feature>
<dbReference type="PANTHER" id="PTHR33375">
    <property type="entry name" value="CHROMOSOME-PARTITIONING PROTEIN PARB-RELATED"/>
    <property type="match status" value="1"/>
</dbReference>
<evidence type="ECO:0000313" key="4">
    <source>
        <dbReference type="Proteomes" id="UP001142291"/>
    </source>
</evidence>
<reference evidence="3" key="2">
    <citation type="submission" date="2023-01" db="EMBL/GenBank/DDBJ databases">
        <authorList>
            <person name="Sun Q."/>
            <person name="Evtushenko L."/>
        </authorList>
    </citation>
    <scope>NUCLEOTIDE SEQUENCE</scope>
    <source>
        <strain evidence="3">VKM Ac-1940</strain>
    </source>
</reference>
<evidence type="ECO:0000313" key="3">
    <source>
        <dbReference type="EMBL" id="GLJ96396.1"/>
    </source>
</evidence>
<gene>
    <name evidence="3" type="ORF">GCM10017591_24590</name>
</gene>
<reference evidence="3" key="1">
    <citation type="journal article" date="2014" name="Int. J. Syst. Evol. Microbiol.">
        <title>Complete genome sequence of Corynebacterium casei LMG S-19264T (=DSM 44701T), isolated from a smear-ripened cheese.</title>
        <authorList>
            <consortium name="US DOE Joint Genome Institute (JGI-PGF)"/>
            <person name="Walter F."/>
            <person name="Albersmeier A."/>
            <person name="Kalinowski J."/>
            <person name="Ruckert C."/>
        </authorList>
    </citation>
    <scope>NUCLEOTIDE SEQUENCE</scope>
    <source>
        <strain evidence="3">VKM Ac-1940</strain>
    </source>
</reference>
<evidence type="ECO:0000256" key="1">
    <source>
        <dbReference type="SAM" id="MobiDB-lite"/>
    </source>
</evidence>
<dbReference type="GO" id="GO:0045881">
    <property type="term" value="P:positive regulation of sporulation resulting in formation of a cellular spore"/>
    <property type="evidence" value="ECO:0007669"/>
    <property type="project" value="TreeGrafter"/>
</dbReference>
<dbReference type="SMART" id="SM00470">
    <property type="entry name" value="ParB"/>
    <property type="match status" value="1"/>
</dbReference>
<dbReference type="GO" id="GO:0007059">
    <property type="term" value="P:chromosome segregation"/>
    <property type="evidence" value="ECO:0007669"/>
    <property type="project" value="TreeGrafter"/>
</dbReference>
<organism evidence="3 4">
    <name type="scientific">Microbacterium dextranolyticum</name>
    <dbReference type="NCBI Taxonomy" id="36806"/>
    <lineage>
        <taxon>Bacteria</taxon>
        <taxon>Bacillati</taxon>
        <taxon>Actinomycetota</taxon>
        <taxon>Actinomycetes</taxon>
        <taxon>Micrococcales</taxon>
        <taxon>Microbacteriaceae</taxon>
        <taxon>Microbacterium</taxon>
    </lineage>
</organism>
<dbReference type="Gene3D" id="3.90.1530.30">
    <property type="match status" value="1"/>
</dbReference>
<dbReference type="Pfam" id="PF02195">
    <property type="entry name" value="ParB_N"/>
    <property type="match status" value="1"/>
</dbReference>
<dbReference type="EMBL" id="BSER01000010">
    <property type="protein sequence ID" value="GLJ96396.1"/>
    <property type="molecule type" value="Genomic_DNA"/>
</dbReference>
<evidence type="ECO:0000259" key="2">
    <source>
        <dbReference type="SMART" id="SM00470"/>
    </source>
</evidence>
<name>A0A9W6HNC7_9MICO</name>
<feature type="region of interest" description="Disordered" evidence="1">
    <location>
        <begin position="240"/>
        <end position="262"/>
    </location>
</feature>
<accession>A0A9W6HNC7</accession>
<dbReference type="InterPro" id="IPR050336">
    <property type="entry name" value="Chromosome_partition/occlusion"/>
</dbReference>
<dbReference type="RefSeq" id="WP_204963238.1">
    <property type="nucleotide sequence ID" value="NZ_BAAAUR010000017.1"/>
</dbReference>
<proteinExistence type="predicted"/>
<keyword evidence="4" id="KW-1185">Reference proteome</keyword>
<protein>
    <recommendedName>
        <fullName evidence="2">ParB-like N-terminal domain-containing protein</fullName>
    </recommendedName>
</protein>
<dbReference type="SUPFAM" id="SSF110849">
    <property type="entry name" value="ParB/Sulfiredoxin"/>
    <property type="match status" value="1"/>
</dbReference>
<dbReference type="GO" id="GO:0005694">
    <property type="term" value="C:chromosome"/>
    <property type="evidence" value="ECO:0007669"/>
    <property type="project" value="TreeGrafter"/>
</dbReference>
<sequence length="332" mass="36367">MSTATGHIELDRTVESIQVGHRHRQDLGDLDALAASIDRDGLLQPITITPDGLLVCGVRRLAAIKNLGWRTVNVWVRSAISDRLGHLLAEQDDNQLHKTLTPLEAAGLYREIKTLMAEDAKRREVAGQFTSDYQPRWSNGSAESAEPLTTPAGDARRQAAEMVTGAASYTRLEQIGYLERLVADPETPDAVRAEARAGMAAIEAGGPVDPAYQRARDLERTGGAARDAHLHDLAEQALARVGAEPKNRSKKTKRPKAPTQAGPEARYAVRAFALTWAELDSWWLHYDLDELAAQLTDEQAEAFYATAEGTRRFASDLRAAREQAGIPHLRAV</sequence>
<feature type="domain" description="ParB-like N-terminal" evidence="2">
    <location>
        <begin position="10"/>
        <end position="100"/>
    </location>
</feature>
<comment type="caution">
    <text evidence="3">The sequence shown here is derived from an EMBL/GenBank/DDBJ whole genome shotgun (WGS) entry which is preliminary data.</text>
</comment>